<proteinExistence type="inferred from homology"/>
<dbReference type="HOGENOM" id="CLU_009600_9_2_1"/>
<organism evidence="4 5">
    <name type="scientific">Phialophora macrospora</name>
    <dbReference type="NCBI Taxonomy" id="1851006"/>
    <lineage>
        <taxon>Eukaryota</taxon>
        <taxon>Fungi</taxon>
        <taxon>Dikarya</taxon>
        <taxon>Ascomycota</taxon>
        <taxon>Pezizomycotina</taxon>
        <taxon>Eurotiomycetes</taxon>
        <taxon>Chaetothyriomycetidae</taxon>
        <taxon>Chaetothyriales</taxon>
        <taxon>Herpotrichiellaceae</taxon>
        <taxon>Phialophora</taxon>
    </lineage>
</organism>
<dbReference type="EMBL" id="KN846959">
    <property type="protein sequence ID" value="KIW67389.1"/>
    <property type="molecule type" value="Genomic_DNA"/>
</dbReference>
<gene>
    <name evidence="4" type="ORF">PV04_06648</name>
</gene>
<dbReference type="SUPFAM" id="SSF75304">
    <property type="entry name" value="Amidase signature (AS) enzymes"/>
    <property type="match status" value="1"/>
</dbReference>
<sequence length="552" mass="60681">MPHVAWENRAAAKRASVQKAIPTAWRLRPDQIPRREDCLSLLHIPARYLSEEELTITETAPLDTLASIHAGVWSSEDVVRAYCHRAAICHQFVNCLTEVLFEEAIEIARELDRYRREQGCLKGPLHGLPISFMDRFRVAGTETAAGFISWLGPKETEMTESVIVHHMRALGGIPFCKTNVPQSMSLAETTNNVHGSTRNPYSGLLSTGGAAGGEGALLAMKGSPFGWATEFAGSARIPAAFNGLFSLKVSSGRLPTLGVASSDSSLPSRNFTIAMMSRDMPSLRHMARLCLGASAYEEDPTWVDMPWREAKIRELIPRRPTFAVLECDGSVQPQPPIRRALRSIVQSLRRANYQVMEWGPPPQAAAVQAYFKIIGADGAQATRQHIKAGGEPPVPMLREWYLNEPTAPLPLQEYLGLTRSLEKYQAEFQKYWKSTKQSTVSGTPVDGVIMPVCANAACHENTLTYFGYSAIVNLLDFTAVSFPAGSVDKTLDAKVSSFVSLSPEDNSVNASYNSSDSHGAPVGLQLMCRRFEEEKALRLVELALQAQVAYRT</sequence>
<keyword evidence="5" id="KW-1185">Reference proteome</keyword>
<dbReference type="PANTHER" id="PTHR46072:SF8">
    <property type="entry name" value="AMIDASE DOMAIN-CONTAINING PROTEIN"/>
    <property type="match status" value="1"/>
</dbReference>
<dbReference type="Gene3D" id="3.90.1300.10">
    <property type="entry name" value="Amidase signature (AS) domain"/>
    <property type="match status" value="1"/>
</dbReference>
<evidence type="ECO:0000256" key="2">
    <source>
        <dbReference type="ARBA" id="ARBA00022801"/>
    </source>
</evidence>
<evidence type="ECO:0000313" key="4">
    <source>
        <dbReference type="EMBL" id="KIW67389.1"/>
    </source>
</evidence>
<dbReference type="AlphaFoldDB" id="A0A0D2G5W3"/>
<name>A0A0D2G5W3_9EURO</name>
<evidence type="ECO:0000313" key="5">
    <source>
        <dbReference type="Proteomes" id="UP000054266"/>
    </source>
</evidence>
<dbReference type="Proteomes" id="UP000054266">
    <property type="component" value="Unassembled WGS sequence"/>
</dbReference>
<comment type="similarity">
    <text evidence="1">Belongs to the amidase family.</text>
</comment>
<dbReference type="InterPro" id="IPR036928">
    <property type="entry name" value="AS_sf"/>
</dbReference>
<accession>A0A0D2G5W3</accession>
<dbReference type="STRING" id="5601.A0A0D2G5W3"/>
<evidence type="ECO:0000256" key="1">
    <source>
        <dbReference type="ARBA" id="ARBA00009199"/>
    </source>
</evidence>
<feature type="domain" description="Amidase" evidence="3">
    <location>
        <begin position="77"/>
        <end position="536"/>
    </location>
</feature>
<keyword evidence="2" id="KW-0378">Hydrolase</keyword>
<dbReference type="Pfam" id="PF01425">
    <property type="entry name" value="Amidase"/>
    <property type="match status" value="1"/>
</dbReference>
<dbReference type="PANTHER" id="PTHR46072">
    <property type="entry name" value="AMIDASE-RELATED-RELATED"/>
    <property type="match status" value="1"/>
</dbReference>
<reference evidence="4 5" key="1">
    <citation type="submission" date="2015-01" db="EMBL/GenBank/DDBJ databases">
        <title>The Genome Sequence of Capronia semiimmersa CBS27337.</title>
        <authorList>
            <consortium name="The Broad Institute Genomics Platform"/>
            <person name="Cuomo C."/>
            <person name="de Hoog S."/>
            <person name="Gorbushina A."/>
            <person name="Stielow B."/>
            <person name="Teixiera M."/>
            <person name="Abouelleil A."/>
            <person name="Chapman S.B."/>
            <person name="Priest M."/>
            <person name="Young S.K."/>
            <person name="Wortman J."/>
            <person name="Nusbaum C."/>
            <person name="Birren B."/>
        </authorList>
    </citation>
    <scope>NUCLEOTIDE SEQUENCE [LARGE SCALE GENOMIC DNA]</scope>
    <source>
        <strain evidence="4 5">CBS 27337</strain>
    </source>
</reference>
<dbReference type="InterPro" id="IPR023631">
    <property type="entry name" value="Amidase_dom"/>
</dbReference>
<dbReference type="GO" id="GO:0016787">
    <property type="term" value="F:hydrolase activity"/>
    <property type="evidence" value="ECO:0007669"/>
    <property type="project" value="UniProtKB-KW"/>
</dbReference>
<evidence type="ECO:0000259" key="3">
    <source>
        <dbReference type="Pfam" id="PF01425"/>
    </source>
</evidence>
<protein>
    <recommendedName>
        <fullName evidence="3">Amidase domain-containing protein</fullName>
    </recommendedName>
</protein>
<dbReference type="PIRSF" id="PIRSF001221">
    <property type="entry name" value="Amidase_fungi"/>
    <property type="match status" value="1"/>
</dbReference>